<dbReference type="SUPFAM" id="SSF55729">
    <property type="entry name" value="Acyl-CoA N-acyltransferases (Nat)"/>
    <property type="match status" value="2"/>
</dbReference>
<dbReference type="InterPro" id="IPR051531">
    <property type="entry name" value="N-acetyltransferase"/>
</dbReference>
<evidence type="ECO:0000259" key="1">
    <source>
        <dbReference type="PROSITE" id="PS51186"/>
    </source>
</evidence>
<keyword evidence="2" id="KW-0808">Transferase</keyword>
<name>A0ABW6W396_9ACTN</name>
<feature type="domain" description="N-acetyltransferase" evidence="1">
    <location>
        <begin position="209"/>
        <end position="354"/>
    </location>
</feature>
<dbReference type="InterPro" id="IPR016181">
    <property type="entry name" value="Acyl_CoA_acyltransferase"/>
</dbReference>
<comment type="caution">
    <text evidence="2">The sequence shown here is derived from an EMBL/GenBank/DDBJ whole genome shotgun (WGS) entry which is preliminary data.</text>
</comment>
<keyword evidence="3" id="KW-1185">Reference proteome</keyword>
<dbReference type="GO" id="GO:0016746">
    <property type="term" value="F:acyltransferase activity"/>
    <property type="evidence" value="ECO:0007669"/>
    <property type="project" value="UniProtKB-KW"/>
</dbReference>
<proteinExistence type="predicted"/>
<gene>
    <name evidence="2" type="ORF">ACFY35_00015</name>
</gene>
<dbReference type="PROSITE" id="PS51186">
    <property type="entry name" value="GNAT"/>
    <property type="match status" value="2"/>
</dbReference>
<keyword evidence="2" id="KW-0012">Acyltransferase</keyword>
<dbReference type="Proteomes" id="UP001602245">
    <property type="component" value="Unassembled WGS sequence"/>
</dbReference>
<dbReference type="Gene3D" id="3.40.630.30">
    <property type="match status" value="2"/>
</dbReference>
<dbReference type="InterPro" id="IPR000182">
    <property type="entry name" value="GNAT_dom"/>
</dbReference>
<protein>
    <submittedName>
        <fullName evidence="2">GNAT family N-acetyltransferase</fullName>
        <ecNumber evidence="2">2.3.-.-</ecNumber>
    </submittedName>
</protein>
<feature type="domain" description="N-acetyltransferase" evidence="1">
    <location>
        <begin position="14"/>
        <end position="184"/>
    </location>
</feature>
<evidence type="ECO:0000313" key="3">
    <source>
        <dbReference type="Proteomes" id="UP001602245"/>
    </source>
</evidence>
<sequence length="354" mass="39799">MWPLFDLRIRHRDVLLRPVREADLPYLCDVLPPDVGHDPRLALFPSQSLLENERRLLCMGYWKALGTWDPTSWVLHLAVIHEDEIVGVQTLEGENFPALRTVDSASWLVPAARGKGIGVRMRTAALGLAFDHLGATAAISSATLANSASLGVSRRVGYVENGRTRIVDTGGEVADLQNMLLTADRWPGYDVDVTGFEACRPWFGLDDPVTLRPVTPDDIEVFYHQAADPEAVRRANVPARARDEFETHWRDRVLGDPSVLVRTILSGNETAGNVVSWWRDDRRTVGYWLGRAFWGRGIGTSALREFLSLEQTRPLYADTDVNNLASRRLLERCGFRLIELHHEPDVDYVVLELT</sequence>
<dbReference type="EMBL" id="JBIAZU010000001">
    <property type="protein sequence ID" value="MFF5287787.1"/>
    <property type="molecule type" value="Genomic_DNA"/>
</dbReference>
<dbReference type="Pfam" id="PF13302">
    <property type="entry name" value="Acetyltransf_3"/>
    <property type="match status" value="2"/>
</dbReference>
<dbReference type="RefSeq" id="WP_020515507.1">
    <property type="nucleotide sequence ID" value="NZ_JBIAZU010000001.1"/>
</dbReference>
<evidence type="ECO:0000313" key="2">
    <source>
        <dbReference type="EMBL" id="MFF5287787.1"/>
    </source>
</evidence>
<dbReference type="EC" id="2.3.-.-" evidence="2"/>
<dbReference type="PANTHER" id="PTHR43792">
    <property type="entry name" value="GNAT FAMILY, PUTATIVE (AFU_ORTHOLOGUE AFUA_3G00765)-RELATED-RELATED"/>
    <property type="match status" value="1"/>
</dbReference>
<organism evidence="2 3">
    <name type="scientific">Paractinoplanes globisporus</name>
    <dbReference type="NCBI Taxonomy" id="113565"/>
    <lineage>
        <taxon>Bacteria</taxon>
        <taxon>Bacillati</taxon>
        <taxon>Actinomycetota</taxon>
        <taxon>Actinomycetes</taxon>
        <taxon>Micromonosporales</taxon>
        <taxon>Micromonosporaceae</taxon>
        <taxon>Paractinoplanes</taxon>
    </lineage>
</organism>
<reference evidence="2 3" key="1">
    <citation type="submission" date="2024-10" db="EMBL/GenBank/DDBJ databases">
        <title>The Natural Products Discovery Center: Release of the First 8490 Sequenced Strains for Exploring Actinobacteria Biosynthetic Diversity.</title>
        <authorList>
            <person name="Kalkreuter E."/>
            <person name="Kautsar S.A."/>
            <person name="Yang D."/>
            <person name="Bader C.D."/>
            <person name="Teijaro C.N."/>
            <person name="Fluegel L."/>
            <person name="Davis C.M."/>
            <person name="Simpson J.R."/>
            <person name="Lauterbach L."/>
            <person name="Steele A.D."/>
            <person name="Gui C."/>
            <person name="Meng S."/>
            <person name="Li G."/>
            <person name="Viehrig K."/>
            <person name="Ye F."/>
            <person name="Su P."/>
            <person name="Kiefer A.F."/>
            <person name="Nichols A."/>
            <person name="Cepeda A.J."/>
            <person name="Yan W."/>
            <person name="Fan B."/>
            <person name="Jiang Y."/>
            <person name="Adhikari A."/>
            <person name="Zheng C.-J."/>
            <person name="Schuster L."/>
            <person name="Cowan T.M."/>
            <person name="Smanski M.J."/>
            <person name="Chevrette M.G."/>
            <person name="De Carvalho L.P.S."/>
            <person name="Shen B."/>
        </authorList>
    </citation>
    <scope>NUCLEOTIDE SEQUENCE [LARGE SCALE GENOMIC DNA]</scope>
    <source>
        <strain evidence="2 3">NPDC000087</strain>
    </source>
</reference>
<accession>A0ABW6W396</accession>